<dbReference type="InterPro" id="IPR052953">
    <property type="entry name" value="Ser-rich/MCO-related"/>
</dbReference>
<evidence type="ECO:0000313" key="2">
    <source>
        <dbReference type="EMBL" id="KAK7693553.1"/>
    </source>
</evidence>
<sequence>MFRLLPLTIVILAVAVRGQDFEHISIGPQSDPLSVIPAFVNVDQGTFVTLQFGPGRHSIRQSTFEDPCTFGGGFWSWNYTTSDPDSFVILDVWQNSNDKQALYFFDAENDSCEQGMYTAWSFAINPPSEDAFNEFRDRAINGDVARSSTVASFVPITTVPEPSSTRAASSSVSSSAQTARTTCESFCYRYHYRVSNYLELFLFLYVLLKRQS</sequence>
<evidence type="ECO:0000313" key="3">
    <source>
        <dbReference type="Proteomes" id="UP001385951"/>
    </source>
</evidence>
<proteinExistence type="predicted"/>
<protein>
    <submittedName>
        <fullName evidence="2">Uncharacterized protein</fullName>
    </submittedName>
</protein>
<gene>
    <name evidence="2" type="ORF">QCA50_003122</name>
</gene>
<keyword evidence="1" id="KW-0732">Signal</keyword>
<dbReference type="AlphaFoldDB" id="A0AAW0GIS2"/>
<feature type="signal peptide" evidence="1">
    <location>
        <begin position="1"/>
        <end position="18"/>
    </location>
</feature>
<dbReference type="Proteomes" id="UP001385951">
    <property type="component" value="Unassembled WGS sequence"/>
</dbReference>
<feature type="chain" id="PRO_5043597792" evidence="1">
    <location>
        <begin position="19"/>
        <end position="212"/>
    </location>
</feature>
<dbReference type="PANTHER" id="PTHR34883">
    <property type="entry name" value="SERINE-RICH PROTEIN, PUTATIVE-RELATED-RELATED"/>
    <property type="match status" value="1"/>
</dbReference>
<accession>A0AAW0GIS2</accession>
<dbReference type="PANTHER" id="PTHR34883:SF16">
    <property type="entry name" value="RICH PROTEIN, PUTATIVE-RELATED"/>
    <property type="match status" value="1"/>
</dbReference>
<name>A0AAW0GIS2_9APHY</name>
<organism evidence="2 3">
    <name type="scientific">Cerrena zonata</name>
    <dbReference type="NCBI Taxonomy" id="2478898"/>
    <lineage>
        <taxon>Eukaryota</taxon>
        <taxon>Fungi</taxon>
        <taxon>Dikarya</taxon>
        <taxon>Basidiomycota</taxon>
        <taxon>Agaricomycotina</taxon>
        <taxon>Agaricomycetes</taxon>
        <taxon>Polyporales</taxon>
        <taxon>Cerrenaceae</taxon>
        <taxon>Cerrena</taxon>
    </lineage>
</organism>
<reference evidence="2 3" key="1">
    <citation type="submission" date="2022-09" db="EMBL/GenBank/DDBJ databases">
        <authorList>
            <person name="Palmer J.M."/>
        </authorList>
    </citation>
    <scope>NUCLEOTIDE SEQUENCE [LARGE SCALE GENOMIC DNA]</scope>
    <source>
        <strain evidence="2 3">DSM 7382</strain>
    </source>
</reference>
<comment type="caution">
    <text evidence="2">The sequence shown here is derived from an EMBL/GenBank/DDBJ whole genome shotgun (WGS) entry which is preliminary data.</text>
</comment>
<evidence type="ECO:0000256" key="1">
    <source>
        <dbReference type="SAM" id="SignalP"/>
    </source>
</evidence>
<keyword evidence="3" id="KW-1185">Reference proteome</keyword>
<dbReference type="EMBL" id="JASBNA010000003">
    <property type="protein sequence ID" value="KAK7693553.1"/>
    <property type="molecule type" value="Genomic_DNA"/>
</dbReference>